<keyword evidence="1" id="KW-0378">Hydrolase</keyword>
<gene>
    <name evidence="1" type="ORF">OKE68_01045</name>
</gene>
<evidence type="ECO:0000313" key="2">
    <source>
        <dbReference type="Proteomes" id="UP001207440"/>
    </source>
</evidence>
<evidence type="ECO:0000313" key="1">
    <source>
        <dbReference type="EMBL" id="MCW0522907.1"/>
    </source>
</evidence>
<sequence length="247" mass="28861">MMKALYIIILPLLLNQSLFSQKIITGKVVSENHIPLGNTLVINITTNQQTTTDNNGAFNITASENEELRFVKYGYERVAYKVSSKSFSNELNIMLLPSYKEIEEVQLNVKTTGNIKEDLKQFKPNKNLEQLKLDLFIDYKKTPYSYYRKSKLENPMLFTQPKGEGFSLGEVNNKWTLLDLLQILDKELGEDYFKELNINYDEKDAFIYFVLKDFDTKDILKYGRLTPNHLVQFMILAEQKRPLFQKK</sequence>
<organism evidence="1 2">
    <name type="scientific">Riemerella anatipestifer</name>
    <name type="common">Moraxella anatipestifer</name>
    <dbReference type="NCBI Taxonomy" id="34085"/>
    <lineage>
        <taxon>Bacteria</taxon>
        <taxon>Pseudomonadati</taxon>
        <taxon>Bacteroidota</taxon>
        <taxon>Flavobacteriia</taxon>
        <taxon>Flavobacteriales</taxon>
        <taxon>Weeksellaceae</taxon>
        <taxon>Riemerella</taxon>
    </lineage>
</organism>
<dbReference type="SUPFAM" id="SSF49464">
    <property type="entry name" value="Carboxypeptidase regulatory domain-like"/>
    <property type="match status" value="1"/>
</dbReference>
<dbReference type="Proteomes" id="UP001207440">
    <property type="component" value="Unassembled WGS sequence"/>
</dbReference>
<reference evidence="1" key="1">
    <citation type="submission" date="2022-10" db="EMBL/GenBank/DDBJ databases">
        <title>Sifting through the core-genome to identify putative cross-protective antigens against Riemerella anatipestifer.</title>
        <authorList>
            <person name="Zheng X."/>
            <person name="Zhang W."/>
        </authorList>
    </citation>
    <scope>NUCLEOTIDE SEQUENCE</scope>
    <source>
        <strain evidence="1">ZWRA178</strain>
    </source>
</reference>
<dbReference type="GO" id="GO:0004180">
    <property type="term" value="F:carboxypeptidase activity"/>
    <property type="evidence" value="ECO:0007669"/>
    <property type="project" value="UniProtKB-KW"/>
</dbReference>
<proteinExistence type="predicted"/>
<dbReference type="AlphaFoldDB" id="A0AAP3AJP4"/>
<accession>A0AAP3AJP4</accession>
<dbReference type="EMBL" id="JAOZYT010000003">
    <property type="protein sequence ID" value="MCW0522907.1"/>
    <property type="molecule type" value="Genomic_DNA"/>
</dbReference>
<dbReference type="Pfam" id="PF13715">
    <property type="entry name" value="CarbopepD_reg_2"/>
    <property type="match status" value="1"/>
</dbReference>
<protein>
    <submittedName>
        <fullName evidence="1">Carboxypeptidase-like regulatory domain-containing protein</fullName>
    </submittedName>
</protein>
<comment type="caution">
    <text evidence="1">The sequence shown here is derived from an EMBL/GenBank/DDBJ whole genome shotgun (WGS) entry which is preliminary data.</text>
</comment>
<dbReference type="RefSeq" id="WP_185126653.1">
    <property type="nucleotide sequence ID" value="NZ_CP029760.1"/>
</dbReference>
<keyword evidence="1" id="KW-0645">Protease</keyword>
<keyword evidence="1" id="KW-0121">Carboxypeptidase</keyword>
<dbReference type="InterPro" id="IPR008969">
    <property type="entry name" value="CarboxyPept-like_regulatory"/>
</dbReference>
<name>A0AAP3AJP4_RIEAN</name>